<dbReference type="SMART" id="SM00490">
    <property type="entry name" value="HELICc"/>
    <property type="match status" value="1"/>
</dbReference>
<dbReference type="PIRSF" id="PIRSF005496">
    <property type="entry name" value="ATP_hel_hrpB"/>
    <property type="match status" value="1"/>
</dbReference>
<keyword evidence="2" id="KW-0378">Hydrolase</keyword>
<dbReference type="SUPFAM" id="SSF52540">
    <property type="entry name" value="P-loop containing nucleoside triphosphate hydrolases"/>
    <property type="match status" value="1"/>
</dbReference>
<feature type="domain" description="Helicase C-terminal" evidence="6">
    <location>
        <begin position="208"/>
        <end position="374"/>
    </location>
</feature>
<dbReference type="SMART" id="SM00847">
    <property type="entry name" value="HA2"/>
    <property type="match status" value="1"/>
</dbReference>
<dbReference type="Gene3D" id="1.20.120.1080">
    <property type="match status" value="1"/>
</dbReference>
<dbReference type="PANTHER" id="PTHR43519:SF1">
    <property type="entry name" value="ATP-DEPENDENT RNA HELICASE HRPB"/>
    <property type="match status" value="1"/>
</dbReference>
<dbReference type="Pfam" id="PF04408">
    <property type="entry name" value="WHD_HA2"/>
    <property type="match status" value="1"/>
</dbReference>
<dbReference type="InterPro" id="IPR007502">
    <property type="entry name" value="Helicase-assoc_dom"/>
</dbReference>
<dbReference type="PROSITE" id="PS51194">
    <property type="entry name" value="HELICASE_CTER"/>
    <property type="match status" value="1"/>
</dbReference>
<dbReference type="Proteomes" id="UP000295060">
    <property type="component" value="Unassembled WGS sequence"/>
</dbReference>
<keyword evidence="3 7" id="KW-0347">Helicase</keyword>
<proteinExistence type="predicted"/>
<reference evidence="7 8" key="1">
    <citation type="submission" date="2019-03" db="EMBL/GenBank/DDBJ databases">
        <title>Genomic Encyclopedia of Type Strains, Phase III (KMG-III): the genomes of soil and plant-associated and newly described type strains.</title>
        <authorList>
            <person name="Whitman W."/>
        </authorList>
    </citation>
    <scope>NUCLEOTIDE SEQUENCE [LARGE SCALE GENOMIC DNA]</scope>
    <source>
        <strain evidence="7 8">VKMAc-2574</strain>
    </source>
</reference>
<dbReference type="Gene3D" id="3.40.50.300">
    <property type="entry name" value="P-loop containing nucleotide triphosphate hydrolases"/>
    <property type="match status" value="2"/>
</dbReference>
<dbReference type="PANTHER" id="PTHR43519">
    <property type="entry name" value="ATP-DEPENDENT RNA HELICASE HRPB"/>
    <property type="match status" value="1"/>
</dbReference>
<dbReference type="InterPro" id="IPR013689">
    <property type="entry name" value="RNA_helicase_ATP-dep_HrpB_C"/>
</dbReference>
<dbReference type="Pfam" id="PF08482">
    <property type="entry name" value="HrpB_C"/>
    <property type="match status" value="1"/>
</dbReference>
<evidence type="ECO:0000256" key="3">
    <source>
        <dbReference type="ARBA" id="ARBA00022806"/>
    </source>
</evidence>
<dbReference type="EMBL" id="SODU01000001">
    <property type="protein sequence ID" value="TDW92867.1"/>
    <property type="molecule type" value="Genomic_DNA"/>
</dbReference>
<dbReference type="InterPro" id="IPR010225">
    <property type="entry name" value="HrpB"/>
</dbReference>
<accession>A0ABY2FIC3</accession>
<keyword evidence="8" id="KW-1185">Reference proteome</keyword>
<evidence type="ECO:0000256" key="2">
    <source>
        <dbReference type="ARBA" id="ARBA00022801"/>
    </source>
</evidence>
<dbReference type="Pfam" id="PF00270">
    <property type="entry name" value="DEAD"/>
    <property type="match status" value="1"/>
</dbReference>
<dbReference type="InterPro" id="IPR048333">
    <property type="entry name" value="HA2_WH"/>
</dbReference>
<evidence type="ECO:0000313" key="8">
    <source>
        <dbReference type="Proteomes" id="UP000295060"/>
    </source>
</evidence>
<keyword evidence="4" id="KW-0067">ATP-binding</keyword>
<dbReference type="NCBIfam" id="TIGR01970">
    <property type="entry name" value="DEAH_box_HrpB"/>
    <property type="match status" value="1"/>
</dbReference>
<protein>
    <submittedName>
        <fullName evidence="7">ATP-dependent helicase HrpB</fullName>
    </submittedName>
</protein>
<name>A0ABY2FIC3_9ACTN</name>
<dbReference type="PROSITE" id="PS51192">
    <property type="entry name" value="HELICASE_ATP_BIND_1"/>
    <property type="match status" value="1"/>
</dbReference>
<dbReference type="Pfam" id="PF00271">
    <property type="entry name" value="Helicase_C"/>
    <property type="match status" value="1"/>
</dbReference>
<evidence type="ECO:0000313" key="7">
    <source>
        <dbReference type="EMBL" id="TDW92867.1"/>
    </source>
</evidence>
<evidence type="ECO:0000259" key="5">
    <source>
        <dbReference type="PROSITE" id="PS51192"/>
    </source>
</evidence>
<evidence type="ECO:0000256" key="1">
    <source>
        <dbReference type="ARBA" id="ARBA00022741"/>
    </source>
</evidence>
<sequence length="831" mass="88621">MPGADLPVRAVLPATVDAVRSRGTAVLVAPPGSGKTSLLPLALGDALEGTIVVAEPRRMATRAAATRLAMLVGEPLGQRIGYAMRGERSGSKGLRIEVVTTGLLVRRLQQNPELPGVAAIVIDECHERHLDADLLLAFCVDIRANLREDLAIVATSATADTIGLSRALGPDAPAPVITASAALFDVAIEWAPPPVPVPLLPGGRVDPRLLDHVAAVVRRALTENDGDILVFVPGEAEINGVTRRLAGQNVLPLYGRQSRAEQDRALRPAATRRIVVTTSVAESSLTVPGVRVVVDSGLAREPRTDQSRGLGALVTCRVSKSSADQRAGRAGREAPGRVYRCWSATDHAHLDDHPAPEIAIADLAAFALDLAAWGAPAGDGLTLLEAPPVVAMTAATELLRRLDAIDDGGRITERGRQMAAIGAHPRLARALLDGTPRVGADRAREIVAMLSDDSGRDFGDDLPARWRALRRGEDRGATARWREETKRLGRGDPLGGDGVRRGTGAVPDDLAVGVVVGLAYPDRIARVRGADSATYQMSGGTGAALDPQSPLRTTTWLAIAVADRAPGRADARIRSAAPIDEQTARDIAGDLVSTTDQIRWDDGRIVTRRVEALGAIVLNDVPLAKPDRFLVQAAVRDGIRRSGLSVLRWSEAALALRERLAFCHAHLGAPWPAVDDEALLADVDEWLGTELASVRGARDLALIDVASALRRLLPWPAATRFGELAPERLQVPSGSEVRLAYDGAEPPVLAVKLQEVFGWTATPVVADGRVPVVLHLLSPARRTVAITSDLASFWKQGYPQVRADLRARYPRHPWPEDPLTAIPTKRPKPRQ</sequence>
<evidence type="ECO:0000256" key="4">
    <source>
        <dbReference type="ARBA" id="ARBA00022840"/>
    </source>
</evidence>
<evidence type="ECO:0000259" key="6">
    <source>
        <dbReference type="PROSITE" id="PS51194"/>
    </source>
</evidence>
<dbReference type="SMART" id="SM00487">
    <property type="entry name" value="DEXDc"/>
    <property type="match status" value="1"/>
</dbReference>
<dbReference type="InterPro" id="IPR027417">
    <property type="entry name" value="P-loop_NTPase"/>
</dbReference>
<organism evidence="7 8">
    <name type="scientific">Kribbella pratensis</name>
    <dbReference type="NCBI Taxonomy" id="2512112"/>
    <lineage>
        <taxon>Bacteria</taxon>
        <taxon>Bacillati</taxon>
        <taxon>Actinomycetota</taxon>
        <taxon>Actinomycetes</taxon>
        <taxon>Propionibacteriales</taxon>
        <taxon>Kribbellaceae</taxon>
        <taxon>Kribbella</taxon>
    </lineage>
</organism>
<dbReference type="InterPro" id="IPR001650">
    <property type="entry name" value="Helicase_C-like"/>
</dbReference>
<comment type="caution">
    <text evidence="7">The sequence shown here is derived from an EMBL/GenBank/DDBJ whole genome shotgun (WGS) entry which is preliminary data.</text>
</comment>
<feature type="domain" description="Helicase ATP-binding" evidence="5">
    <location>
        <begin position="16"/>
        <end position="160"/>
    </location>
</feature>
<dbReference type="GO" id="GO:0004386">
    <property type="term" value="F:helicase activity"/>
    <property type="evidence" value="ECO:0007669"/>
    <property type="project" value="UniProtKB-KW"/>
</dbReference>
<gene>
    <name evidence="7" type="ORF">EV137_0132</name>
</gene>
<dbReference type="InterPro" id="IPR011545">
    <property type="entry name" value="DEAD/DEAH_box_helicase_dom"/>
</dbReference>
<dbReference type="CDD" id="cd18791">
    <property type="entry name" value="SF2_C_RHA"/>
    <property type="match status" value="1"/>
</dbReference>
<dbReference type="InterPro" id="IPR014001">
    <property type="entry name" value="Helicase_ATP-bd"/>
</dbReference>
<keyword evidence="1" id="KW-0547">Nucleotide-binding</keyword>